<feature type="compositionally biased region" description="Basic and acidic residues" evidence="7">
    <location>
        <begin position="492"/>
        <end position="534"/>
    </location>
</feature>
<dbReference type="EMBL" id="JBFTWV010000078">
    <property type="protein sequence ID" value="KAL2788498.1"/>
    <property type="molecule type" value="Genomic_DNA"/>
</dbReference>
<feature type="region of interest" description="Disordered" evidence="7">
    <location>
        <begin position="1"/>
        <end position="23"/>
    </location>
</feature>
<evidence type="ECO:0000259" key="8">
    <source>
        <dbReference type="PROSITE" id="PS50011"/>
    </source>
</evidence>
<feature type="compositionally biased region" description="Acidic residues" evidence="7">
    <location>
        <begin position="463"/>
        <end position="491"/>
    </location>
</feature>
<feature type="compositionally biased region" description="Basic and acidic residues" evidence="7">
    <location>
        <begin position="542"/>
        <end position="555"/>
    </location>
</feature>
<keyword evidence="1" id="KW-0723">Serine/threonine-protein kinase</keyword>
<evidence type="ECO:0000256" key="7">
    <source>
        <dbReference type="SAM" id="MobiDB-lite"/>
    </source>
</evidence>
<evidence type="ECO:0000313" key="10">
    <source>
        <dbReference type="Proteomes" id="UP001610563"/>
    </source>
</evidence>
<evidence type="ECO:0000256" key="4">
    <source>
        <dbReference type="ARBA" id="ARBA00022777"/>
    </source>
</evidence>
<evidence type="ECO:0000256" key="2">
    <source>
        <dbReference type="ARBA" id="ARBA00022679"/>
    </source>
</evidence>
<evidence type="ECO:0000256" key="5">
    <source>
        <dbReference type="ARBA" id="ARBA00022840"/>
    </source>
</evidence>
<dbReference type="Gene3D" id="3.30.200.20">
    <property type="entry name" value="Phosphorylase Kinase, domain 1"/>
    <property type="match status" value="1"/>
</dbReference>
<feature type="binding site" evidence="6">
    <location>
        <position position="99"/>
    </location>
    <ligand>
        <name>ATP</name>
        <dbReference type="ChEBI" id="CHEBI:30616"/>
    </ligand>
</feature>
<evidence type="ECO:0000313" key="9">
    <source>
        <dbReference type="EMBL" id="KAL2788498.1"/>
    </source>
</evidence>
<dbReference type="Gene3D" id="1.10.510.10">
    <property type="entry name" value="Transferase(Phosphotransferase) domain 1"/>
    <property type="match status" value="1"/>
</dbReference>
<dbReference type="Proteomes" id="UP001610563">
    <property type="component" value="Unassembled WGS sequence"/>
</dbReference>
<gene>
    <name evidence="9" type="ORF">BJX66DRAFT_340173</name>
</gene>
<evidence type="ECO:0000256" key="1">
    <source>
        <dbReference type="ARBA" id="ARBA00022527"/>
    </source>
</evidence>
<organism evidence="9 10">
    <name type="scientific">Aspergillus keveii</name>
    <dbReference type="NCBI Taxonomy" id="714993"/>
    <lineage>
        <taxon>Eukaryota</taxon>
        <taxon>Fungi</taxon>
        <taxon>Dikarya</taxon>
        <taxon>Ascomycota</taxon>
        <taxon>Pezizomycotina</taxon>
        <taxon>Eurotiomycetes</taxon>
        <taxon>Eurotiomycetidae</taxon>
        <taxon>Eurotiales</taxon>
        <taxon>Aspergillaceae</taxon>
        <taxon>Aspergillus</taxon>
        <taxon>Aspergillus subgen. Nidulantes</taxon>
    </lineage>
</organism>
<dbReference type="InterPro" id="IPR051175">
    <property type="entry name" value="CLK_kinases"/>
</dbReference>
<dbReference type="SUPFAM" id="SSF56112">
    <property type="entry name" value="Protein kinase-like (PK-like)"/>
    <property type="match status" value="1"/>
</dbReference>
<sequence>MSSPSTSRSSVSSEGSETTNSASIAEYHFPPNGLWAEPEPGLEDLCLYQSGGHHPVHLEDRLGDKKQYRVINKLGTGGFGNVWLCRNVKCKPTEYVAVKILMAELSSDESNSREAKNIRRLQELAKVDADLEKYCLLPVDEFVIEGPNGTHQCFVYPVAGPSAGKFSIQVPNPTNTLRRVIRQAVEAMAGLHRHGVYFRPGNVLLRLDGLNGLCEEDALRYFGLPYVCDIEVDEEYPDPGDSAPEYVVCPATSDDDHLASAANLCVIDYGEVFDPSSPPEGGLGIPLPYCAPEIVLERKCGYASDIWALAATMFEIRTGKRLFSLGLNEDDYYLDILVGTLGPMPEPWWSTTWANRRAYYRDEADADGRAVPADDAWPVYDSEIVRKMHGDILHSFLGPTGKWLDIPLPEKEKPIFKDLIKWMMKWKPEDRPSAEEVLKHPWFALDDEEDEKFKEKRIRIELSEDEETEDEEMEDESEYDPAEDDTESDGERDEKMSDADIEGVNRRENEPKSDHQRCSTDDNTKNKLETDKKSWAKSPADNPKDDQKDDQKDVDQQVPYQRVEQMEYQKDDEKEIPKVDSQVEKVKENLLVSEKAGLLKVAVDARFRGVAAWMKKALKWSRK</sequence>
<protein>
    <submittedName>
        <fullName evidence="9">Kinase-like domain-containing protein</fullName>
    </submittedName>
</protein>
<reference evidence="9 10" key="1">
    <citation type="submission" date="2024-07" db="EMBL/GenBank/DDBJ databases">
        <title>Section-level genome sequencing and comparative genomics of Aspergillus sections Usti and Cavernicolus.</title>
        <authorList>
            <consortium name="Lawrence Berkeley National Laboratory"/>
            <person name="Nybo J.L."/>
            <person name="Vesth T.C."/>
            <person name="Theobald S."/>
            <person name="Frisvad J.C."/>
            <person name="Larsen T.O."/>
            <person name="Kjaerboelling I."/>
            <person name="Rothschild-Mancinelli K."/>
            <person name="Lyhne E.K."/>
            <person name="Kogle M.E."/>
            <person name="Barry K."/>
            <person name="Clum A."/>
            <person name="Na H."/>
            <person name="Ledsgaard L."/>
            <person name="Lin J."/>
            <person name="Lipzen A."/>
            <person name="Kuo A."/>
            <person name="Riley R."/>
            <person name="Mondo S."/>
            <person name="Labutti K."/>
            <person name="Haridas S."/>
            <person name="Pangalinan J."/>
            <person name="Salamov A.A."/>
            <person name="Simmons B.A."/>
            <person name="Magnuson J.K."/>
            <person name="Chen J."/>
            <person name="Drula E."/>
            <person name="Henrissat B."/>
            <person name="Wiebenga A."/>
            <person name="Lubbers R.J."/>
            <person name="Gomes A.C."/>
            <person name="Makela M.R."/>
            <person name="Stajich J."/>
            <person name="Grigoriev I.V."/>
            <person name="Mortensen U.H."/>
            <person name="De Vries R.P."/>
            <person name="Baker S.E."/>
            <person name="Andersen M.R."/>
        </authorList>
    </citation>
    <scope>NUCLEOTIDE SEQUENCE [LARGE SCALE GENOMIC DNA]</scope>
    <source>
        <strain evidence="9 10">CBS 209.92</strain>
    </source>
</reference>
<dbReference type="PROSITE" id="PS50011">
    <property type="entry name" value="PROTEIN_KINASE_DOM"/>
    <property type="match status" value="1"/>
</dbReference>
<feature type="domain" description="Protein kinase" evidence="8">
    <location>
        <begin position="68"/>
        <end position="443"/>
    </location>
</feature>
<dbReference type="PROSITE" id="PS00107">
    <property type="entry name" value="PROTEIN_KINASE_ATP"/>
    <property type="match status" value="1"/>
</dbReference>
<name>A0ABR4FZ00_9EURO</name>
<keyword evidence="5 6" id="KW-0067">ATP-binding</keyword>
<keyword evidence="3 6" id="KW-0547">Nucleotide-binding</keyword>
<proteinExistence type="predicted"/>
<keyword evidence="10" id="KW-1185">Reference proteome</keyword>
<comment type="caution">
    <text evidence="9">The sequence shown here is derived from an EMBL/GenBank/DDBJ whole genome shotgun (WGS) entry which is preliminary data.</text>
</comment>
<keyword evidence="4" id="KW-0418">Kinase</keyword>
<dbReference type="InterPro" id="IPR017441">
    <property type="entry name" value="Protein_kinase_ATP_BS"/>
</dbReference>
<dbReference type="InterPro" id="IPR011009">
    <property type="entry name" value="Kinase-like_dom_sf"/>
</dbReference>
<feature type="compositionally biased region" description="Low complexity" evidence="7">
    <location>
        <begin position="1"/>
        <end position="21"/>
    </location>
</feature>
<dbReference type="PANTHER" id="PTHR45646:SF11">
    <property type="entry name" value="SERINE_THREONINE-PROTEIN KINASE DOA"/>
    <property type="match status" value="1"/>
</dbReference>
<evidence type="ECO:0000256" key="3">
    <source>
        <dbReference type="ARBA" id="ARBA00022741"/>
    </source>
</evidence>
<keyword evidence="2" id="KW-0808">Transferase</keyword>
<accession>A0ABR4FZ00</accession>
<feature type="region of interest" description="Disordered" evidence="7">
    <location>
        <begin position="458"/>
        <end position="580"/>
    </location>
</feature>
<evidence type="ECO:0000256" key="6">
    <source>
        <dbReference type="PROSITE-ProRule" id="PRU10141"/>
    </source>
</evidence>
<dbReference type="Pfam" id="PF00069">
    <property type="entry name" value="Pkinase"/>
    <property type="match status" value="1"/>
</dbReference>
<dbReference type="PANTHER" id="PTHR45646">
    <property type="entry name" value="SERINE/THREONINE-PROTEIN KINASE DOA-RELATED"/>
    <property type="match status" value="1"/>
</dbReference>
<feature type="compositionally biased region" description="Basic and acidic residues" evidence="7">
    <location>
        <begin position="564"/>
        <end position="580"/>
    </location>
</feature>
<dbReference type="InterPro" id="IPR000719">
    <property type="entry name" value="Prot_kinase_dom"/>
</dbReference>